<organism evidence="1 2">
    <name type="scientific">Larinioides sclopetarius</name>
    <dbReference type="NCBI Taxonomy" id="280406"/>
    <lineage>
        <taxon>Eukaryota</taxon>
        <taxon>Metazoa</taxon>
        <taxon>Ecdysozoa</taxon>
        <taxon>Arthropoda</taxon>
        <taxon>Chelicerata</taxon>
        <taxon>Arachnida</taxon>
        <taxon>Araneae</taxon>
        <taxon>Araneomorphae</taxon>
        <taxon>Entelegynae</taxon>
        <taxon>Araneoidea</taxon>
        <taxon>Araneidae</taxon>
        <taxon>Larinioides</taxon>
    </lineage>
</organism>
<protein>
    <submittedName>
        <fullName evidence="1">Uncharacterized protein</fullName>
    </submittedName>
</protein>
<keyword evidence="2" id="KW-1185">Reference proteome</keyword>
<accession>A0AAV2A657</accession>
<dbReference type="EMBL" id="CAXIEN010000121">
    <property type="protein sequence ID" value="CAL1279428.1"/>
    <property type="molecule type" value="Genomic_DNA"/>
</dbReference>
<proteinExistence type="predicted"/>
<evidence type="ECO:0000313" key="1">
    <source>
        <dbReference type="EMBL" id="CAL1279428.1"/>
    </source>
</evidence>
<evidence type="ECO:0000313" key="2">
    <source>
        <dbReference type="Proteomes" id="UP001497382"/>
    </source>
</evidence>
<name>A0AAV2A657_9ARAC</name>
<reference evidence="1 2" key="1">
    <citation type="submission" date="2024-04" db="EMBL/GenBank/DDBJ databases">
        <authorList>
            <person name="Rising A."/>
            <person name="Reimegard J."/>
            <person name="Sonavane S."/>
            <person name="Akerstrom W."/>
            <person name="Nylinder S."/>
            <person name="Hedman E."/>
            <person name="Kallberg Y."/>
        </authorList>
    </citation>
    <scope>NUCLEOTIDE SEQUENCE [LARGE SCALE GENOMIC DNA]</scope>
</reference>
<dbReference type="Proteomes" id="UP001497382">
    <property type="component" value="Unassembled WGS sequence"/>
</dbReference>
<gene>
    <name evidence="1" type="ORF">LARSCL_LOCUS10350</name>
</gene>
<dbReference type="AlphaFoldDB" id="A0AAV2A657"/>
<comment type="caution">
    <text evidence="1">The sequence shown here is derived from an EMBL/GenBank/DDBJ whole genome shotgun (WGS) entry which is preliminary data.</text>
</comment>
<sequence>MNPPFMPVEWQMGIMFHMYESKNLHVSAQLQQDSSRVSVWCGLMYNKVIGLFFFTEKSIISNVCLDLLQLVHCTAVRRISTMFKMEHHTLEFFKLPAYPSSRKLNVVFFGGLPRERMKKEISCNIPVICSAYRLPQPIEQEVSESLGERSFGG</sequence>